<comment type="caution">
    <text evidence="8">The sequence shown here is derived from an EMBL/GenBank/DDBJ whole genome shotgun (WGS) entry which is preliminary data.</text>
</comment>
<dbReference type="Proteomes" id="UP001372834">
    <property type="component" value="Unassembled WGS sequence"/>
</dbReference>
<protein>
    <recommendedName>
        <fullName evidence="11">Mpv17-like protein 2</fullName>
    </recommendedName>
</protein>
<dbReference type="Pfam" id="PF04117">
    <property type="entry name" value="Mpv17_PMP22"/>
    <property type="match status" value="1"/>
</dbReference>
<organism evidence="8 10">
    <name type="scientific">Polyplax serrata</name>
    <name type="common">Common mouse louse</name>
    <dbReference type="NCBI Taxonomy" id="468196"/>
    <lineage>
        <taxon>Eukaryota</taxon>
        <taxon>Metazoa</taxon>
        <taxon>Ecdysozoa</taxon>
        <taxon>Arthropoda</taxon>
        <taxon>Hexapoda</taxon>
        <taxon>Insecta</taxon>
        <taxon>Pterygota</taxon>
        <taxon>Neoptera</taxon>
        <taxon>Paraneoptera</taxon>
        <taxon>Psocodea</taxon>
        <taxon>Troctomorpha</taxon>
        <taxon>Phthiraptera</taxon>
        <taxon>Anoplura</taxon>
        <taxon>Polyplacidae</taxon>
        <taxon>Polyplax</taxon>
    </lineage>
</organism>
<dbReference type="GO" id="GO:0016020">
    <property type="term" value="C:membrane"/>
    <property type="evidence" value="ECO:0007669"/>
    <property type="project" value="UniProtKB-SubCell"/>
</dbReference>
<dbReference type="EMBL" id="JAWJWF010000047">
    <property type="protein sequence ID" value="KAK6622276.1"/>
    <property type="molecule type" value="Genomic_DNA"/>
</dbReference>
<evidence type="ECO:0008006" key="11">
    <source>
        <dbReference type="Google" id="ProtNLM"/>
    </source>
</evidence>
<comment type="subcellular location">
    <subcellularLocation>
        <location evidence="1">Membrane</location>
        <topology evidence="1">Multi-pass membrane protein</topology>
    </subcellularLocation>
</comment>
<comment type="similarity">
    <text evidence="2 6">Belongs to the peroxisomal membrane protein PXMP2/4 family.</text>
</comment>
<dbReference type="GO" id="GO:0005739">
    <property type="term" value="C:mitochondrion"/>
    <property type="evidence" value="ECO:0007669"/>
    <property type="project" value="TreeGrafter"/>
</dbReference>
<evidence type="ECO:0000256" key="4">
    <source>
        <dbReference type="ARBA" id="ARBA00022989"/>
    </source>
</evidence>
<accession>A0AAN8P0Z8</accession>
<dbReference type="Proteomes" id="UP001359485">
    <property type="component" value="Unassembled WGS sequence"/>
</dbReference>
<dbReference type="EMBL" id="JAWJWE010000006">
    <property type="protein sequence ID" value="KAK6632872.1"/>
    <property type="molecule type" value="Genomic_DNA"/>
</dbReference>
<evidence type="ECO:0000256" key="6">
    <source>
        <dbReference type="RuleBase" id="RU363053"/>
    </source>
</evidence>
<dbReference type="GO" id="GO:0061668">
    <property type="term" value="P:mitochondrial ribosome assembly"/>
    <property type="evidence" value="ECO:0007669"/>
    <property type="project" value="TreeGrafter"/>
</dbReference>
<dbReference type="AlphaFoldDB" id="A0AAN8P0Z8"/>
<name>A0AAN8P0Z8_POLSC</name>
<evidence type="ECO:0000256" key="5">
    <source>
        <dbReference type="ARBA" id="ARBA00023136"/>
    </source>
</evidence>
<sequence>MSGVGQVIHFSRCFGRDLVDKCRYVTHQMFHKYLLITNVGISASLSFTGDILQQHYEMIQNNDRIWDKGRTLRMTVAGISVGTICHYWYKFLDRKLPERTLKIVLKKVALDQLVCSPLYITVFFATTCALEKTTFSEFKQEIIHKGWRLYLAEWIIWPPAQVFNFYILPPRFRVLYDNIISLGYDVYTSYVKNEIPMESETNKTSITGEKSGEYEYFEKNDSDR</sequence>
<evidence type="ECO:0000256" key="2">
    <source>
        <dbReference type="ARBA" id="ARBA00006824"/>
    </source>
</evidence>
<proteinExistence type="inferred from homology"/>
<evidence type="ECO:0000313" key="7">
    <source>
        <dbReference type="EMBL" id="KAK6622276.1"/>
    </source>
</evidence>
<dbReference type="PANTHER" id="PTHR11266:SF8">
    <property type="entry name" value="MPV17-LIKE PROTEIN 2"/>
    <property type="match status" value="1"/>
</dbReference>
<keyword evidence="3" id="KW-0812">Transmembrane</keyword>
<evidence type="ECO:0000256" key="1">
    <source>
        <dbReference type="ARBA" id="ARBA00004141"/>
    </source>
</evidence>
<evidence type="ECO:0000313" key="9">
    <source>
        <dbReference type="Proteomes" id="UP001359485"/>
    </source>
</evidence>
<reference evidence="8 10" key="1">
    <citation type="submission" date="2023-10" db="EMBL/GenBank/DDBJ databases">
        <title>Genomes of two closely related lineages of the louse Polyplax serrata with different host specificities.</title>
        <authorList>
            <person name="Martinu J."/>
            <person name="Tarabai H."/>
            <person name="Stefka J."/>
            <person name="Hypsa V."/>
        </authorList>
    </citation>
    <scope>NUCLEOTIDE SEQUENCE [LARGE SCALE GENOMIC DNA]</scope>
    <source>
        <strain evidence="7">98ZLc_SE</strain>
        <strain evidence="8">HR10_N</strain>
    </source>
</reference>
<evidence type="ECO:0000256" key="3">
    <source>
        <dbReference type="ARBA" id="ARBA00022692"/>
    </source>
</evidence>
<evidence type="ECO:0000313" key="10">
    <source>
        <dbReference type="Proteomes" id="UP001372834"/>
    </source>
</evidence>
<dbReference type="PANTHER" id="PTHR11266">
    <property type="entry name" value="PEROXISOMAL MEMBRANE PROTEIN 2, PXMP2 MPV17"/>
    <property type="match status" value="1"/>
</dbReference>
<dbReference type="InterPro" id="IPR007248">
    <property type="entry name" value="Mpv17_PMP22"/>
</dbReference>
<keyword evidence="9" id="KW-1185">Reference proteome</keyword>
<evidence type="ECO:0000313" key="8">
    <source>
        <dbReference type="EMBL" id="KAK6632872.1"/>
    </source>
</evidence>
<keyword evidence="5" id="KW-0472">Membrane</keyword>
<keyword evidence="4" id="KW-1133">Transmembrane helix</keyword>
<gene>
    <name evidence="8" type="ORF">RUM43_012611</name>
    <name evidence="7" type="ORF">RUM44_002083</name>
</gene>